<dbReference type="Proteomes" id="UP000756132">
    <property type="component" value="Chromosome 2"/>
</dbReference>
<dbReference type="KEGG" id="ffu:CLAFUR5_02441"/>
<dbReference type="GeneID" id="71982319"/>
<dbReference type="RefSeq" id="XP_047758886.1">
    <property type="nucleotide sequence ID" value="XM_047901589.1"/>
</dbReference>
<proteinExistence type="predicted"/>
<evidence type="ECO:0000313" key="2">
    <source>
        <dbReference type="Proteomes" id="UP000756132"/>
    </source>
</evidence>
<sequence length="78" mass="9058">MWSYKGKERRQNLRNSCGLYDKPGVAVNQMGIKNNLNMFLESRFWRCITAYMHLSMIFTQNATALPLRIEAKNPSTDS</sequence>
<gene>
    <name evidence="1" type="ORF">CLAFUR5_02441</name>
</gene>
<name>A0A9Q8P5V9_PASFU</name>
<reference evidence="1" key="2">
    <citation type="journal article" date="2022" name="Microb. Genom.">
        <title>A chromosome-scale genome assembly of the tomato pathogen Cladosporium fulvum reveals a compartmentalized genome architecture and the presence of a dispensable chromosome.</title>
        <authorList>
            <person name="Zaccaron A.Z."/>
            <person name="Chen L.H."/>
            <person name="Samaras A."/>
            <person name="Stergiopoulos I."/>
        </authorList>
    </citation>
    <scope>NUCLEOTIDE SEQUENCE</scope>
    <source>
        <strain evidence="1">Race5_Kim</strain>
    </source>
</reference>
<dbReference type="EMBL" id="CP090164">
    <property type="protein sequence ID" value="UJO14520.1"/>
    <property type="molecule type" value="Genomic_DNA"/>
</dbReference>
<reference evidence="1" key="1">
    <citation type="submission" date="2021-12" db="EMBL/GenBank/DDBJ databases">
        <authorList>
            <person name="Zaccaron A."/>
            <person name="Stergiopoulos I."/>
        </authorList>
    </citation>
    <scope>NUCLEOTIDE SEQUENCE</scope>
    <source>
        <strain evidence="1">Race5_Kim</strain>
    </source>
</reference>
<organism evidence="1 2">
    <name type="scientific">Passalora fulva</name>
    <name type="common">Tomato leaf mold</name>
    <name type="synonym">Cladosporium fulvum</name>
    <dbReference type="NCBI Taxonomy" id="5499"/>
    <lineage>
        <taxon>Eukaryota</taxon>
        <taxon>Fungi</taxon>
        <taxon>Dikarya</taxon>
        <taxon>Ascomycota</taxon>
        <taxon>Pezizomycotina</taxon>
        <taxon>Dothideomycetes</taxon>
        <taxon>Dothideomycetidae</taxon>
        <taxon>Mycosphaerellales</taxon>
        <taxon>Mycosphaerellaceae</taxon>
        <taxon>Fulvia</taxon>
    </lineage>
</organism>
<accession>A0A9Q8P5V9</accession>
<dbReference type="AlphaFoldDB" id="A0A9Q8P5V9"/>
<protein>
    <submittedName>
        <fullName evidence="1">Uncharacterized protein</fullName>
    </submittedName>
</protein>
<evidence type="ECO:0000313" key="1">
    <source>
        <dbReference type="EMBL" id="UJO14520.1"/>
    </source>
</evidence>
<keyword evidence="2" id="KW-1185">Reference proteome</keyword>